<feature type="transmembrane region" description="Helical" evidence="1">
    <location>
        <begin position="37"/>
        <end position="55"/>
    </location>
</feature>
<reference evidence="2 3" key="1">
    <citation type="submission" date="2019-03" db="EMBL/GenBank/DDBJ databases">
        <authorList>
            <person name="Kim M.K.M."/>
        </authorList>
    </citation>
    <scope>NUCLEOTIDE SEQUENCE [LARGE SCALE GENOMIC DNA]</scope>
    <source>
        <strain evidence="2 3">18JY15-6</strain>
    </source>
</reference>
<dbReference type="AlphaFoldDB" id="A0A4R1CCF2"/>
<feature type="transmembrane region" description="Helical" evidence="1">
    <location>
        <begin position="60"/>
        <end position="81"/>
    </location>
</feature>
<organism evidence="2 3">
    <name type="scientific">Nocardioides jejuensis</name>
    <dbReference type="NCBI Taxonomy" id="2502782"/>
    <lineage>
        <taxon>Bacteria</taxon>
        <taxon>Bacillati</taxon>
        <taxon>Actinomycetota</taxon>
        <taxon>Actinomycetes</taxon>
        <taxon>Propionibacteriales</taxon>
        <taxon>Nocardioidaceae</taxon>
        <taxon>Nocardioides</taxon>
    </lineage>
</organism>
<feature type="transmembrane region" description="Helical" evidence="1">
    <location>
        <begin position="12"/>
        <end position="31"/>
    </location>
</feature>
<sequence length="89" mass="8913">MEQAATRPSFGGGLLAGFALPAIVSIVSDGLEFFEPRGLGTALLVALVAVGCLVFSNARLFALGALLGAGAYYPFALVWAAGHGMSLGG</sequence>
<keyword evidence="1" id="KW-0812">Transmembrane</keyword>
<name>A0A4R1CCF2_9ACTN</name>
<comment type="caution">
    <text evidence="2">The sequence shown here is derived from an EMBL/GenBank/DDBJ whole genome shotgun (WGS) entry which is preliminary data.</text>
</comment>
<evidence type="ECO:0000256" key="1">
    <source>
        <dbReference type="SAM" id="Phobius"/>
    </source>
</evidence>
<dbReference type="RefSeq" id="WP_131582917.1">
    <property type="nucleotide sequence ID" value="NZ_SJZJ01000010.1"/>
</dbReference>
<proteinExistence type="predicted"/>
<gene>
    <name evidence="2" type="ORF">EPD65_07950</name>
</gene>
<evidence type="ECO:0000313" key="3">
    <source>
        <dbReference type="Proteomes" id="UP000295453"/>
    </source>
</evidence>
<dbReference type="Proteomes" id="UP000295453">
    <property type="component" value="Unassembled WGS sequence"/>
</dbReference>
<dbReference type="EMBL" id="SJZJ01000010">
    <property type="protein sequence ID" value="TCJ28629.1"/>
    <property type="molecule type" value="Genomic_DNA"/>
</dbReference>
<keyword evidence="1" id="KW-1133">Transmembrane helix</keyword>
<evidence type="ECO:0000313" key="2">
    <source>
        <dbReference type="EMBL" id="TCJ28629.1"/>
    </source>
</evidence>
<keyword evidence="1" id="KW-0472">Membrane</keyword>
<accession>A0A4R1CCF2</accession>
<protein>
    <submittedName>
        <fullName evidence="2">Uncharacterized protein</fullName>
    </submittedName>
</protein>
<keyword evidence="3" id="KW-1185">Reference proteome</keyword>